<dbReference type="AlphaFoldDB" id="A0A383S0D0"/>
<protein>
    <recommendedName>
        <fullName evidence="3">Knr4/Smi1-like domain-containing protein</fullName>
    </recommendedName>
</protein>
<dbReference type="EMBL" id="UNOZ01000030">
    <property type="protein sequence ID" value="SYX92088.1"/>
    <property type="molecule type" value="Genomic_DNA"/>
</dbReference>
<keyword evidence="2" id="KW-1185">Reference proteome</keyword>
<name>A0A383S0D0_9PSED</name>
<proteinExistence type="predicted"/>
<evidence type="ECO:0008006" key="3">
    <source>
        <dbReference type="Google" id="ProtNLM"/>
    </source>
</evidence>
<accession>A0A383S0D0</accession>
<gene>
    <name evidence="1" type="ORF">CCOS865_04373</name>
</gene>
<evidence type="ECO:0000313" key="2">
    <source>
        <dbReference type="Proteomes" id="UP000263595"/>
    </source>
</evidence>
<dbReference type="InterPro" id="IPR037883">
    <property type="entry name" value="Knr4/Smi1-like_sf"/>
</dbReference>
<dbReference type="OrthoDB" id="8902640at2"/>
<dbReference type="Gene3D" id="3.40.1580.10">
    <property type="entry name" value="SMI1/KNR4-like"/>
    <property type="match status" value="1"/>
</dbReference>
<sequence>MNLYKALKDGSGDHRPLRKLEVVAPAALAQLASSYPALPSDYSVFLETVGSGEIGQAAFMLYDGLLTAEQIYDKQTAAGLAGVLLFGDDMQGYCVGFDSGKGWAVVEVDPLNGQAHEVAGGFETYLRELLSSL</sequence>
<dbReference type="Proteomes" id="UP000263595">
    <property type="component" value="Unassembled WGS sequence"/>
</dbReference>
<reference evidence="2" key="1">
    <citation type="submission" date="2018-08" db="EMBL/GenBank/DDBJ databases">
        <authorList>
            <person name="Blom J."/>
        </authorList>
    </citation>
    <scope>NUCLEOTIDE SEQUENCE [LARGE SCALE GENOMIC DNA]</scope>
    <source>
        <strain evidence="2">CCOS 865</strain>
    </source>
</reference>
<organism evidence="1 2">
    <name type="scientific">Pseudomonas reidholzensis</name>
    <dbReference type="NCBI Taxonomy" id="1785162"/>
    <lineage>
        <taxon>Bacteria</taxon>
        <taxon>Pseudomonadati</taxon>
        <taxon>Pseudomonadota</taxon>
        <taxon>Gammaproteobacteria</taxon>
        <taxon>Pseudomonadales</taxon>
        <taxon>Pseudomonadaceae</taxon>
        <taxon>Pseudomonas</taxon>
    </lineage>
</organism>
<dbReference type="RefSeq" id="WP_119144817.1">
    <property type="nucleotide sequence ID" value="NZ_CBCSFL010000034.1"/>
</dbReference>
<evidence type="ECO:0000313" key="1">
    <source>
        <dbReference type="EMBL" id="SYX92088.1"/>
    </source>
</evidence>
<dbReference type="SUPFAM" id="SSF160631">
    <property type="entry name" value="SMI1/KNR4-like"/>
    <property type="match status" value="1"/>
</dbReference>